<keyword evidence="6" id="KW-0539">Nucleus</keyword>
<dbReference type="GO" id="GO:0016925">
    <property type="term" value="P:protein sumoylation"/>
    <property type="evidence" value="ECO:0000318"/>
    <property type="project" value="GO_Central"/>
</dbReference>
<dbReference type="PANTHER" id="PTHR10953:SF162">
    <property type="entry name" value="SUMO-ACTIVATING ENZYME SUBUNIT 1"/>
    <property type="match status" value="1"/>
</dbReference>
<dbReference type="InterPro" id="IPR000594">
    <property type="entry name" value="ThiF_NAD_FAD-bd"/>
</dbReference>
<dbReference type="EMBL" id="KI392979">
    <property type="protein sequence ID" value="ERN09902.1"/>
    <property type="molecule type" value="Genomic_DNA"/>
</dbReference>
<protein>
    <recommendedName>
        <fullName evidence="7">Ubiquitin-like 1-activating enzyme E1A</fullName>
    </recommendedName>
</protein>
<sequence>MVLGVIMGKEELTAQETALYDRQIRIWGVDAQRRLSKSHILVAGMTGTIVEFCKNIVLAGIGSVVLLDDRLVTREALSVNFLVPNDEEKLKGRSLAEVCCNSLKDFNSMVHVSVEKGDLSALDGEILDKFDAVVIGRASFATKKTIDGICRKRSKKIAFFTVDCRDSCGEIFVDLQNYVYNQKKNDDNVECQFHYPSLEEAVAVPWNRLPKNVTKLYFAMRVIERFEAAEGRIPGETTAADISSVQQLRGELCKANSINESRIPDELLKRLLEGTREHPPVCAIVGGILGQEVIKALSGKGNPLKNFFFFDAKDGKGIIEDISSL</sequence>
<evidence type="ECO:0000259" key="9">
    <source>
        <dbReference type="Pfam" id="PF00899"/>
    </source>
</evidence>
<dbReference type="InterPro" id="IPR035985">
    <property type="entry name" value="Ubiquitin-activating_enz"/>
</dbReference>
<feature type="domain" description="THIF-type NAD/FAD binding fold" evidence="9">
    <location>
        <begin position="20"/>
        <end position="314"/>
    </location>
</feature>
<evidence type="ECO:0000256" key="4">
    <source>
        <dbReference type="ARBA" id="ARBA00022786"/>
    </source>
</evidence>
<keyword evidence="4" id="KW-0833">Ubl conjugation pathway</keyword>
<dbReference type="AlphaFoldDB" id="W1PIU4"/>
<name>W1PIU4_AMBTC</name>
<comment type="similarity">
    <text evidence="3">Belongs to the ubiquitin-activating E1 family.</text>
</comment>
<dbReference type="PANTHER" id="PTHR10953">
    <property type="entry name" value="UBIQUITIN-ACTIVATING ENZYME E1"/>
    <property type="match status" value="1"/>
</dbReference>
<dbReference type="OMA" id="EFFGQFD"/>
<keyword evidence="11" id="KW-1185">Reference proteome</keyword>
<dbReference type="STRING" id="13333.W1PIU4"/>
<dbReference type="Pfam" id="PF00899">
    <property type="entry name" value="ThiF"/>
    <property type="match status" value="1"/>
</dbReference>
<dbReference type="GO" id="GO:0031510">
    <property type="term" value="C:SUMO activating enzyme complex"/>
    <property type="evidence" value="ECO:0000318"/>
    <property type="project" value="GO_Central"/>
</dbReference>
<dbReference type="Proteomes" id="UP000017836">
    <property type="component" value="Unassembled WGS sequence"/>
</dbReference>
<evidence type="ECO:0000256" key="8">
    <source>
        <dbReference type="ARBA" id="ARBA00063459"/>
    </source>
</evidence>
<reference evidence="11" key="1">
    <citation type="journal article" date="2013" name="Science">
        <title>The Amborella genome and the evolution of flowering plants.</title>
        <authorList>
            <consortium name="Amborella Genome Project"/>
        </authorList>
    </citation>
    <scope>NUCLEOTIDE SEQUENCE [LARGE SCALE GENOMIC DNA]</scope>
</reference>
<dbReference type="FunFam" id="3.40.50.720:FF:000404">
    <property type="entry name" value="SUMO-activating enzyme subunit 1B-2"/>
    <property type="match status" value="1"/>
</dbReference>
<dbReference type="SUPFAM" id="SSF69572">
    <property type="entry name" value="Activating enzymes of the ubiquitin-like proteins"/>
    <property type="match status" value="1"/>
</dbReference>
<comment type="pathway">
    <text evidence="2">Protein modification; protein sumoylation.</text>
</comment>
<comment type="subunit">
    <text evidence="8">Heterodimer of SAE1A or SAE1B and SAE2. The complex binds SUMO proteins via SAE2.</text>
</comment>
<evidence type="ECO:0000256" key="2">
    <source>
        <dbReference type="ARBA" id="ARBA00004718"/>
    </source>
</evidence>
<evidence type="ECO:0000313" key="11">
    <source>
        <dbReference type="Proteomes" id="UP000017836"/>
    </source>
</evidence>
<evidence type="ECO:0000256" key="5">
    <source>
        <dbReference type="ARBA" id="ARBA00022990"/>
    </source>
</evidence>
<evidence type="ECO:0000256" key="3">
    <source>
        <dbReference type="ARBA" id="ARBA00005673"/>
    </source>
</evidence>
<accession>W1PIU4</accession>
<evidence type="ECO:0000256" key="1">
    <source>
        <dbReference type="ARBA" id="ARBA00004123"/>
    </source>
</evidence>
<dbReference type="Gramene" id="ERN09902">
    <property type="protein sequence ID" value="ERN09902"/>
    <property type="gene ID" value="AMTR_s00013p00155880"/>
</dbReference>
<evidence type="ECO:0000256" key="7">
    <source>
        <dbReference type="ARBA" id="ARBA00044354"/>
    </source>
</evidence>
<gene>
    <name evidence="10" type="ORF">AMTR_s00013p00155880</name>
</gene>
<dbReference type="InterPro" id="IPR045886">
    <property type="entry name" value="ThiF/MoeB/HesA"/>
</dbReference>
<dbReference type="Gene3D" id="3.40.50.720">
    <property type="entry name" value="NAD(P)-binding Rossmann-like Domain"/>
    <property type="match status" value="1"/>
</dbReference>
<dbReference type="GO" id="GO:0005737">
    <property type="term" value="C:cytoplasm"/>
    <property type="evidence" value="ECO:0000318"/>
    <property type="project" value="GO_Central"/>
</dbReference>
<organism evidence="10 11">
    <name type="scientific">Amborella trichopoda</name>
    <dbReference type="NCBI Taxonomy" id="13333"/>
    <lineage>
        <taxon>Eukaryota</taxon>
        <taxon>Viridiplantae</taxon>
        <taxon>Streptophyta</taxon>
        <taxon>Embryophyta</taxon>
        <taxon>Tracheophyta</taxon>
        <taxon>Spermatophyta</taxon>
        <taxon>Magnoliopsida</taxon>
        <taxon>Amborellales</taxon>
        <taxon>Amborellaceae</taxon>
        <taxon>Amborella</taxon>
    </lineage>
</organism>
<evidence type="ECO:0000313" key="10">
    <source>
        <dbReference type="EMBL" id="ERN09902.1"/>
    </source>
</evidence>
<dbReference type="HOGENOM" id="CLU_002556_4_1_1"/>
<keyword evidence="5" id="KW-0007">Acetylation</keyword>
<dbReference type="GO" id="GO:0019948">
    <property type="term" value="F:SUMO activating enzyme activity"/>
    <property type="evidence" value="ECO:0000318"/>
    <property type="project" value="GO_Central"/>
</dbReference>
<dbReference type="eggNOG" id="KOG2014">
    <property type="taxonomic scope" value="Eukaryota"/>
</dbReference>
<comment type="subcellular location">
    <subcellularLocation>
        <location evidence="1">Nucleus</location>
    </subcellularLocation>
</comment>
<proteinExistence type="inferred from homology"/>
<evidence type="ECO:0000256" key="6">
    <source>
        <dbReference type="ARBA" id="ARBA00023242"/>
    </source>
</evidence>